<dbReference type="SUPFAM" id="SSF48403">
    <property type="entry name" value="Ankyrin repeat"/>
    <property type="match status" value="1"/>
</dbReference>
<sequence>MDKRLYEAALAGSTSSLLELLWEDELILDRVLVGSATDTPLHIAAILGHVDFARAILTRKPDFAFELNSQGSSPLHLAAANGFTEIVHELLNVDSSGNICLVRDRDGRTAVHAAAIKGRLAVLQKLLQAKPEAGHIQTDQGETILHLSVKHNHYEMVRWVLEWLDDDDEFVNMKDDCGNTALHISVAKMQIQVVQLLFGRGGVEVNATNTDGLTPLDVLLQQNRSESTVIGGLRKILEDAGATGVRLASTTHVKNKPNLIMKNEHKENRHRMWLSERWNSLIVVAILIATITFDAGLRPPKGLDNQEMRHLNYRLFMLMDTIAFLLSLSAIILLISKPPFRPTVLMRVVVVFIWISVTFVALTFGYYIAAVQTEKTAISHVPLYWLGFLYLWQFIRFVLWLLRAYGILKRKEMSAADGDIEMGAREQV</sequence>
<dbReference type="InterPro" id="IPR036770">
    <property type="entry name" value="Ankyrin_rpt-contain_sf"/>
</dbReference>
<evidence type="ECO:0000256" key="6">
    <source>
        <dbReference type="ARBA" id="ARBA00023136"/>
    </source>
</evidence>
<feature type="transmembrane region" description="Helical" evidence="8">
    <location>
        <begin position="381"/>
        <end position="402"/>
    </location>
</feature>
<dbReference type="InterPro" id="IPR026961">
    <property type="entry name" value="PGG_dom"/>
</dbReference>
<evidence type="ECO:0000256" key="2">
    <source>
        <dbReference type="ARBA" id="ARBA00022692"/>
    </source>
</evidence>
<evidence type="ECO:0000256" key="3">
    <source>
        <dbReference type="ARBA" id="ARBA00022737"/>
    </source>
</evidence>
<evidence type="ECO:0000259" key="9">
    <source>
        <dbReference type="Pfam" id="PF13962"/>
    </source>
</evidence>
<dbReference type="STRING" id="337451.A0A443PHC7"/>
<dbReference type="AlphaFoldDB" id="A0A443PHC7"/>
<dbReference type="OrthoDB" id="7729168at2759"/>
<feature type="repeat" description="ANK" evidence="7">
    <location>
        <begin position="106"/>
        <end position="128"/>
    </location>
</feature>
<organism evidence="10 11">
    <name type="scientific">Cinnamomum micranthum f. kanehirae</name>
    <dbReference type="NCBI Taxonomy" id="337451"/>
    <lineage>
        <taxon>Eukaryota</taxon>
        <taxon>Viridiplantae</taxon>
        <taxon>Streptophyta</taxon>
        <taxon>Embryophyta</taxon>
        <taxon>Tracheophyta</taxon>
        <taxon>Spermatophyta</taxon>
        <taxon>Magnoliopsida</taxon>
        <taxon>Magnoliidae</taxon>
        <taxon>Laurales</taxon>
        <taxon>Lauraceae</taxon>
        <taxon>Cinnamomum</taxon>
    </lineage>
</organism>
<feature type="domain" description="PGG" evidence="9">
    <location>
        <begin position="273"/>
        <end position="367"/>
    </location>
</feature>
<evidence type="ECO:0000256" key="4">
    <source>
        <dbReference type="ARBA" id="ARBA00022989"/>
    </source>
</evidence>
<dbReference type="GO" id="GO:0005886">
    <property type="term" value="C:plasma membrane"/>
    <property type="evidence" value="ECO:0007669"/>
    <property type="project" value="TreeGrafter"/>
</dbReference>
<protein>
    <submittedName>
        <fullName evidence="10">Ankyrin repeat-containing protein BDA1-like protein</fullName>
    </submittedName>
</protein>
<feature type="transmembrane region" description="Helical" evidence="8">
    <location>
        <begin position="348"/>
        <end position="369"/>
    </location>
</feature>
<dbReference type="EMBL" id="QPKB01000008">
    <property type="protein sequence ID" value="RWR90186.1"/>
    <property type="molecule type" value="Genomic_DNA"/>
</dbReference>
<dbReference type="InterPro" id="IPR002110">
    <property type="entry name" value="Ankyrin_rpt"/>
</dbReference>
<feature type="transmembrane region" description="Helical" evidence="8">
    <location>
        <begin position="278"/>
        <end position="295"/>
    </location>
</feature>
<keyword evidence="3" id="KW-0677">Repeat</keyword>
<dbReference type="Pfam" id="PF13962">
    <property type="entry name" value="PGG"/>
    <property type="match status" value="1"/>
</dbReference>
<dbReference type="PANTHER" id="PTHR24186">
    <property type="entry name" value="PROTEIN PHOSPHATASE 1 REGULATORY SUBUNIT"/>
    <property type="match status" value="1"/>
</dbReference>
<evidence type="ECO:0000256" key="1">
    <source>
        <dbReference type="ARBA" id="ARBA00004141"/>
    </source>
</evidence>
<evidence type="ECO:0000313" key="11">
    <source>
        <dbReference type="Proteomes" id="UP000283530"/>
    </source>
</evidence>
<comment type="subcellular location">
    <subcellularLocation>
        <location evidence="1">Membrane</location>
        <topology evidence="1">Multi-pass membrane protein</topology>
    </subcellularLocation>
</comment>
<evidence type="ECO:0000313" key="10">
    <source>
        <dbReference type="EMBL" id="RWR90186.1"/>
    </source>
</evidence>
<keyword evidence="6 8" id="KW-0472">Membrane</keyword>
<keyword evidence="11" id="KW-1185">Reference proteome</keyword>
<dbReference type="Proteomes" id="UP000283530">
    <property type="component" value="Unassembled WGS sequence"/>
</dbReference>
<feature type="repeat" description="ANK" evidence="7">
    <location>
        <begin position="70"/>
        <end position="92"/>
    </location>
</feature>
<feature type="transmembrane region" description="Helical" evidence="8">
    <location>
        <begin position="315"/>
        <end position="336"/>
    </location>
</feature>
<dbReference type="SMART" id="SM00248">
    <property type="entry name" value="ANK"/>
    <property type="match status" value="5"/>
</dbReference>
<name>A0A443PHC7_9MAGN</name>
<evidence type="ECO:0000256" key="5">
    <source>
        <dbReference type="ARBA" id="ARBA00023043"/>
    </source>
</evidence>
<proteinExistence type="predicted"/>
<dbReference type="PANTHER" id="PTHR24186:SF37">
    <property type="entry name" value="PGG DOMAIN-CONTAINING PROTEIN"/>
    <property type="match status" value="1"/>
</dbReference>
<gene>
    <name evidence="10" type="ORF">CKAN_01927000</name>
</gene>
<comment type="caution">
    <text evidence="10">The sequence shown here is derived from an EMBL/GenBank/DDBJ whole genome shotgun (WGS) entry which is preliminary data.</text>
</comment>
<dbReference type="PROSITE" id="PS50088">
    <property type="entry name" value="ANK_REPEAT"/>
    <property type="match status" value="2"/>
</dbReference>
<keyword evidence="5 7" id="KW-0040">ANK repeat</keyword>
<dbReference type="Gene3D" id="1.25.40.20">
    <property type="entry name" value="Ankyrin repeat-containing domain"/>
    <property type="match status" value="2"/>
</dbReference>
<evidence type="ECO:0000256" key="8">
    <source>
        <dbReference type="SAM" id="Phobius"/>
    </source>
</evidence>
<dbReference type="Pfam" id="PF13857">
    <property type="entry name" value="Ank_5"/>
    <property type="match status" value="1"/>
</dbReference>
<dbReference type="Pfam" id="PF12796">
    <property type="entry name" value="Ank_2"/>
    <property type="match status" value="2"/>
</dbReference>
<dbReference type="PROSITE" id="PS50297">
    <property type="entry name" value="ANK_REP_REGION"/>
    <property type="match status" value="2"/>
</dbReference>
<reference evidence="10 11" key="1">
    <citation type="journal article" date="2019" name="Nat. Plants">
        <title>Stout camphor tree genome fills gaps in understanding of flowering plant genome evolution.</title>
        <authorList>
            <person name="Chaw S.M."/>
            <person name="Liu Y.C."/>
            <person name="Wu Y.W."/>
            <person name="Wang H.Y."/>
            <person name="Lin C.I."/>
            <person name="Wu C.S."/>
            <person name="Ke H.M."/>
            <person name="Chang L.Y."/>
            <person name="Hsu C.Y."/>
            <person name="Yang H.T."/>
            <person name="Sudianto E."/>
            <person name="Hsu M.H."/>
            <person name="Wu K.P."/>
            <person name="Wang L.N."/>
            <person name="Leebens-Mack J.H."/>
            <person name="Tsai I.J."/>
        </authorList>
    </citation>
    <scope>NUCLEOTIDE SEQUENCE [LARGE SCALE GENOMIC DNA]</scope>
    <source>
        <strain evidence="11">cv. Chaw 1501</strain>
        <tissue evidence="10">Young leaves</tissue>
    </source>
</reference>
<accession>A0A443PHC7</accession>
<evidence type="ECO:0000256" key="7">
    <source>
        <dbReference type="PROSITE-ProRule" id="PRU00023"/>
    </source>
</evidence>
<keyword evidence="2 8" id="KW-0812">Transmembrane</keyword>
<keyword evidence="4 8" id="KW-1133">Transmembrane helix</keyword>